<evidence type="ECO:0000256" key="1">
    <source>
        <dbReference type="SAM" id="MobiDB-lite"/>
    </source>
</evidence>
<reference evidence="3" key="1">
    <citation type="journal article" date="2019" name="Int. J. Syst. Evol. Microbiol.">
        <title>The Global Catalogue of Microorganisms (GCM) 10K type strain sequencing project: providing services to taxonomists for standard genome sequencing and annotation.</title>
        <authorList>
            <consortium name="The Broad Institute Genomics Platform"/>
            <consortium name="The Broad Institute Genome Sequencing Center for Infectious Disease"/>
            <person name="Wu L."/>
            <person name="Ma J."/>
        </authorList>
    </citation>
    <scope>NUCLEOTIDE SEQUENCE [LARGE SCALE GENOMIC DNA]</scope>
    <source>
        <strain evidence="3">CGMCC 4.7020</strain>
    </source>
</reference>
<evidence type="ECO:0000313" key="2">
    <source>
        <dbReference type="EMBL" id="MFD1309080.1"/>
    </source>
</evidence>
<dbReference type="Proteomes" id="UP001597058">
    <property type="component" value="Unassembled WGS sequence"/>
</dbReference>
<feature type="region of interest" description="Disordered" evidence="1">
    <location>
        <begin position="1"/>
        <end position="23"/>
    </location>
</feature>
<dbReference type="RefSeq" id="WP_381328771.1">
    <property type="nucleotide sequence ID" value="NZ_JBHTMM010000033.1"/>
</dbReference>
<organism evidence="2 3">
    <name type="scientific">Streptomyces kaempferi</name>
    <dbReference type="NCBI Taxonomy" id="333725"/>
    <lineage>
        <taxon>Bacteria</taxon>
        <taxon>Bacillati</taxon>
        <taxon>Actinomycetota</taxon>
        <taxon>Actinomycetes</taxon>
        <taxon>Kitasatosporales</taxon>
        <taxon>Streptomycetaceae</taxon>
        <taxon>Streptomyces</taxon>
    </lineage>
</organism>
<name>A0ABW3XIU9_9ACTN</name>
<accession>A0ABW3XIU9</accession>
<keyword evidence="3" id="KW-1185">Reference proteome</keyword>
<dbReference type="Pfam" id="PF04404">
    <property type="entry name" value="ERF"/>
    <property type="match status" value="1"/>
</dbReference>
<proteinExistence type="predicted"/>
<sequence length="398" mass="42360">MATATEALASTTAEGPTSHTQNQAQPSIYQLMALVMNDVRDVGKNGFNDHQKYKFRGVDDFIGALAQPLRDHGVFMMTEILDFQTSVRGKMNATHMRVAFHFYGPAGDKVTATTLGEASDTADKASNKAMSAALKYALMQTFMIPVDAGSLDDGDRDHPVGQASAADGYMQRLRKPAVWNNPTALLAMHSEAKADGLLQETVYAPGGEEMALGELIVARGRALKAEAAEREQRQAAEAPAVAAQVAAETGSGAVAVDPESFQPHPDGQDFANQAALASSREAVEGIRSMAASQNLHRSGVLAPDSGKPDVLEAYLERRAAELGSADGEDVVDGFVRRMRNGWKELGPTRMALAEAKEKGLLTTVIPFGNDHLMIQDVLGTRIKALEEQAALANAGANV</sequence>
<dbReference type="InterPro" id="IPR007499">
    <property type="entry name" value="ERF_bacteria_virus"/>
</dbReference>
<comment type="caution">
    <text evidence="2">The sequence shown here is derived from an EMBL/GenBank/DDBJ whole genome shotgun (WGS) entry which is preliminary data.</text>
</comment>
<evidence type="ECO:0000313" key="3">
    <source>
        <dbReference type="Proteomes" id="UP001597058"/>
    </source>
</evidence>
<dbReference type="EMBL" id="JBHTMM010000033">
    <property type="protein sequence ID" value="MFD1309080.1"/>
    <property type="molecule type" value="Genomic_DNA"/>
</dbReference>
<protein>
    <submittedName>
        <fullName evidence="2">ERF family protein</fullName>
    </submittedName>
</protein>
<feature type="compositionally biased region" description="Low complexity" evidence="1">
    <location>
        <begin position="1"/>
        <end position="14"/>
    </location>
</feature>
<gene>
    <name evidence="2" type="ORF">ACFQ5X_24885</name>
</gene>